<dbReference type="SMART" id="SM00450">
    <property type="entry name" value="RHOD"/>
    <property type="match status" value="1"/>
</dbReference>
<protein>
    <recommendedName>
        <fullName evidence="3">cysteine desulfurase</fullName>
        <ecNumber evidence="3">2.8.1.7</ecNumber>
    </recommendedName>
</protein>
<dbReference type="PANTHER" id="PTHR11601:SF34">
    <property type="entry name" value="CYSTEINE DESULFURASE"/>
    <property type="match status" value="1"/>
</dbReference>
<reference evidence="12" key="1">
    <citation type="submission" date="2016-10" db="EMBL/GenBank/DDBJ databases">
        <authorList>
            <person name="Varghese N."/>
            <person name="Submissions S."/>
        </authorList>
    </citation>
    <scope>NUCLEOTIDE SEQUENCE [LARGE SCALE GENOMIC DNA]</scope>
    <source>
        <strain evidence="12">CGMCC 1.10824</strain>
    </source>
</reference>
<evidence type="ECO:0000313" key="12">
    <source>
        <dbReference type="Proteomes" id="UP000199626"/>
    </source>
</evidence>
<dbReference type="SUPFAM" id="SSF53383">
    <property type="entry name" value="PLP-dependent transferases"/>
    <property type="match status" value="1"/>
</dbReference>
<dbReference type="EC" id="2.8.1.7" evidence="3"/>
<evidence type="ECO:0000256" key="2">
    <source>
        <dbReference type="ARBA" id="ARBA00006490"/>
    </source>
</evidence>
<dbReference type="InterPro" id="IPR001763">
    <property type="entry name" value="Rhodanese-like_dom"/>
</dbReference>
<accession>A0A1G6DQX1</accession>
<dbReference type="PANTHER" id="PTHR11601">
    <property type="entry name" value="CYSTEINE DESULFURYLASE FAMILY MEMBER"/>
    <property type="match status" value="1"/>
</dbReference>
<keyword evidence="4" id="KW-0479">Metal-binding</keyword>
<dbReference type="OrthoDB" id="9808002at2"/>
<keyword evidence="12" id="KW-1185">Reference proteome</keyword>
<feature type="domain" description="Rhodanese" evidence="10">
    <location>
        <begin position="617"/>
        <end position="710"/>
    </location>
</feature>
<dbReference type="Pfam" id="PF00581">
    <property type="entry name" value="Rhodanese"/>
    <property type="match status" value="1"/>
</dbReference>
<dbReference type="GO" id="GO:0051536">
    <property type="term" value="F:iron-sulfur cluster binding"/>
    <property type="evidence" value="ECO:0007669"/>
    <property type="project" value="UniProtKB-KW"/>
</dbReference>
<dbReference type="Proteomes" id="UP000199626">
    <property type="component" value="Unassembled WGS sequence"/>
</dbReference>
<evidence type="ECO:0000259" key="10">
    <source>
        <dbReference type="PROSITE" id="PS50206"/>
    </source>
</evidence>
<dbReference type="STRING" id="1159017.SAMN02927930_01839"/>
<dbReference type="InterPro" id="IPR000192">
    <property type="entry name" value="Aminotrans_V_dom"/>
</dbReference>
<gene>
    <name evidence="11" type="ORF">SAMN02927930_01839</name>
</gene>
<dbReference type="PROSITE" id="PS50206">
    <property type="entry name" value="RHODANESE_3"/>
    <property type="match status" value="1"/>
</dbReference>
<organism evidence="11 12">
    <name type="scientific">Pseudidiomarina indica</name>
    <dbReference type="NCBI Taxonomy" id="1159017"/>
    <lineage>
        <taxon>Bacteria</taxon>
        <taxon>Pseudomonadati</taxon>
        <taxon>Pseudomonadota</taxon>
        <taxon>Gammaproteobacteria</taxon>
        <taxon>Alteromonadales</taxon>
        <taxon>Idiomarinaceae</taxon>
        <taxon>Pseudidiomarina</taxon>
    </lineage>
</organism>
<comment type="cofactor">
    <cofactor evidence="1 9">
        <name>pyridoxal 5'-phosphate</name>
        <dbReference type="ChEBI" id="CHEBI:597326"/>
    </cofactor>
</comment>
<evidence type="ECO:0000256" key="4">
    <source>
        <dbReference type="ARBA" id="ARBA00022723"/>
    </source>
</evidence>
<evidence type="ECO:0000256" key="5">
    <source>
        <dbReference type="ARBA" id="ARBA00022898"/>
    </source>
</evidence>
<dbReference type="Pfam" id="PF00266">
    <property type="entry name" value="Aminotran_5"/>
    <property type="match status" value="1"/>
</dbReference>
<keyword evidence="7" id="KW-0411">Iron-sulfur</keyword>
<keyword evidence="6" id="KW-0408">Iron</keyword>
<dbReference type="PROSITE" id="PS00595">
    <property type="entry name" value="AA_TRANSFER_CLASS_5"/>
    <property type="match status" value="1"/>
</dbReference>
<evidence type="ECO:0000313" key="11">
    <source>
        <dbReference type="EMBL" id="SDB47490.1"/>
    </source>
</evidence>
<dbReference type="RefSeq" id="WP_092593761.1">
    <property type="nucleotide sequence ID" value="NZ_FMXN01000012.1"/>
</dbReference>
<dbReference type="GO" id="GO:0031071">
    <property type="term" value="F:cysteine desulfurase activity"/>
    <property type="evidence" value="ECO:0007669"/>
    <property type="project" value="UniProtKB-EC"/>
</dbReference>
<dbReference type="InterPro" id="IPR015421">
    <property type="entry name" value="PyrdxlP-dep_Trfase_major"/>
</dbReference>
<dbReference type="InterPro" id="IPR020578">
    <property type="entry name" value="Aminotrans_V_PyrdxlP_BS"/>
</dbReference>
<dbReference type="Gene3D" id="3.90.1150.10">
    <property type="entry name" value="Aspartate Aminotransferase, domain 1"/>
    <property type="match status" value="1"/>
</dbReference>
<dbReference type="SUPFAM" id="SSF52821">
    <property type="entry name" value="Rhodanese/Cell cycle control phosphatase"/>
    <property type="match status" value="1"/>
</dbReference>
<evidence type="ECO:0000256" key="1">
    <source>
        <dbReference type="ARBA" id="ARBA00001933"/>
    </source>
</evidence>
<evidence type="ECO:0000256" key="3">
    <source>
        <dbReference type="ARBA" id="ARBA00012239"/>
    </source>
</evidence>
<comment type="catalytic activity">
    <reaction evidence="8">
        <text>(sulfur carrier)-H + L-cysteine = (sulfur carrier)-SH + L-alanine</text>
        <dbReference type="Rhea" id="RHEA:43892"/>
        <dbReference type="Rhea" id="RHEA-COMP:14737"/>
        <dbReference type="Rhea" id="RHEA-COMP:14739"/>
        <dbReference type="ChEBI" id="CHEBI:29917"/>
        <dbReference type="ChEBI" id="CHEBI:35235"/>
        <dbReference type="ChEBI" id="CHEBI:57972"/>
        <dbReference type="ChEBI" id="CHEBI:64428"/>
        <dbReference type="EC" id="2.8.1.7"/>
    </reaction>
</comment>
<dbReference type="Gene3D" id="1.10.260.50">
    <property type="match status" value="1"/>
</dbReference>
<dbReference type="InterPro" id="IPR015424">
    <property type="entry name" value="PyrdxlP-dep_Trfase"/>
</dbReference>
<dbReference type="Gene3D" id="3.60.15.10">
    <property type="entry name" value="Ribonuclease Z/Hydroxyacylglutathione hydrolase-like"/>
    <property type="match status" value="1"/>
</dbReference>
<evidence type="ECO:0000256" key="9">
    <source>
        <dbReference type="RuleBase" id="RU004504"/>
    </source>
</evidence>
<evidence type="ECO:0000256" key="6">
    <source>
        <dbReference type="ARBA" id="ARBA00023004"/>
    </source>
</evidence>
<dbReference type="CDD" id="cd00158">
    <property type="entry name" value="RHOD"/>
    <property type="match status" value="1"/>
</dbReference>
<dbReference type="InterPro" id="IPR036866">
    <property type="entry name" value="RibonucZ/Hydroxyglut_hydro"/>
</dbReference>
<comment type="similarity">
    <text evidence="2">Belongs to the class-V pyridoxal-phosphate-dependent aminotransferase family. NifS/IscS subfamily.</text>
</comment>
<dbReference type="InterPro" id="IPR036873">
    <property type="entry name" value="Rhodanese-like_dom_sf"/>
</dbReference>
<evidence type="ECO:0000256" key="8">
    <source>
        <dbReference type="ARBA" id="ARBA00050776"/>
    </source>
</evidence>
<sequence length="715" mass="77531">MVTPVQIRPKAEEIYLDCNATTPVLPYITQAVKHVMEHVFGNPSSSHITGLQARYILENTRRLGRQVVGAHSGRLFFTSGATEGIQTAVLSALTGARSTQGAGTRRWLLYGATEHKAVPQALAHWNQVLQLNAELKAIPVDSHGKLDLDFIAEHVGAAYMICTMAVNNETGVRQNLAALETVIRQHNPDVPWMVDCVQALGKMCLDLADTTIDYAPFSGHKLYAPKGIGFMYVRDSAPFTPLIIGGGQELGQRSGTENLPGIAALHALFELLLNPEQSVFQPESILLQYRQQLLHALQSAFPTLELNHPLAESIPTTLNFSVQGVPSRDIMDVFDAANIRVSSGSACSSGVTRSFVLDAMGLADWRSSSAIRLSFGPATTADTIAAACERIQEAAQALRQSCLLVADTNEDIDSDLDGIVQWRFGSACCYLVIDKAAGEMAVIDPVAELAERIERLVACQRYRVKAVLTTEPHGPQSAAAMLANLLCASGCETERDAVGWPATATAVCAAPVGCDVTTEGCLTVGQRRLYRVGTRAPIYLLSSPLAGAMTSPHVDFAFIGEHHHSPFLQQAVTEKTLLLSRYDEAFQVVETLPELAGMNHAAPLINVTIDQQQQWLQQPQTLLVDVREQQEHRVRRLSVDAEVVNVPLTRLAQFIQQSPAAYRQRPIVCVCRSGHRSAVAAQVMARHGFQQVSHVAGGTALLIEADASDESILTH</sequence>
<name>A0A1G6DQX1_9GAMM</name>
<dbReference type="Gene3D" id="3.40.250.10">
    <property type="entry name" value="Rhodanese-like domain"/>
    <property type="match status" value="1"/>
</dbReference>
<keyword evidence="5" id="KW-0663">Pyridoxal phosphate</keyword>
<dbReference type="Gene3D" id="3.40.640.10">
    <property type="entry name" value="Type I PLP-dependent aspartate aminotransferase-like (Major domain)"/>
    <property type="match status" value="1"/>
</dbReference>
<dbReference type="EMBL" id="FMXN01000012">
    <property type="protein sequence ID" value="SDB47490.1"/>
    <property type="molecule type" value="Genomic_DNA"/>
</dbReference>
<dbReference type="InterPro" id="IPR015422">
    <property type="entry name" value="PyrdxlP-dep_Trfase_small"/>
</dbReference>
<dbReference type="GO" id="GO:0046872">
    <property type="term" value="F:metal ion binding"/>
    <property type="evidence" value="ECO:0007669"/>
    <property type="project" value="UniProtKB-KW"/>
</dbReference>
<evidence type="ECO:0000256" key="7">
    <source>
        <dbReference type="ARBA" id="ARBA00023014"/>
    </source>
</evidence>
<proteinExistence type="inferred from homology"/>
<dbReference type="AlphaFoldDB" id="A0A1G6DQX1"/>